<feature type="domain" description="DUF7619" evidence="2">
    <location>
        <begin position="42"/>
        <end position="119"/>
    </location>
</feature>
<feature type="signal peptide" evidence="1">
    <location>
        <begin position="1"/>
        <end position="26"/>
    </location>
</feature>
<feature type="non-terminal residue" evidence="3">
    <location>
        <position position="323"/>
    </location>
</feature>
<proteinExistence type="predicted"/>
<dbReference type="InterPro" id="IPR055353">
    <property type="entry name" value="DUF7619"/>
</dbReference>
<evidence type="ECO:0000259" key="2">
    <source>
        <dbReference type="Pfam" id="PF24595"/>
    </source>
</evidence>
<evidence type="ECO:0000313" key="4">
    <source>
        <dbReference type="Proteomes" id="UP000524246"/>
    </source>
</evidence>
<evidence type="ECO:0000313" key="3">
    <source>
        <dbReference type="EMBL" id="NMC62004.1"/>
    </source>
</evidence>
<evidence type="ECO:0000256" key="1">
    <source>
        <dbReference type="SAM" id="SignalP"/>
    </source>
</evidence>
<name>A0A7X9FQL3_9DELT</name>
<organism evidence="3 4">
    <name type="scientific">SAR324 cluster bacterium</name>
    <dbReference type="NCBI Taxonomy" id="2024889"/>
    <lineage>
        <taxon>Bacteria</taxon>
        <taxon>Deltaproteobacteria</taxon>
        <taxon>SAR324 cluster</taxon>
    </lineage>
</organism>
<gene>
    <name evidence="3" type="ORF">GYA55_02425</name>
</gene>
<dbReference type="Pfam" id="PF24595">
    <property type="entry name" value="DUF7619"/>
    <property type="match status" value="1"/>
</dbReference>
<dbReference type="AlphaFoldDB" id="A0A7X9FQL3"/>
<reference evidence="3 4" key="1">
    <citation type="journal article" date="2020" name="Biotechnol. Biofuels">
        <title>New insights from the biogas microbiome by comprehensive genome-resolved metagenomics of nearly 1600 species originating from multiple anaerobic digesters.</title>
        <authorList>
            <person name="Campanaro S."/>
            <person name="Treu L."/>
            <person name="Rodriguez-R L.M."/>
            <person name="Kovalovszki A."/>
            <person name="Ziels R.M."/>
            <person name="Maus I."/>
            <person name="Zhu X."/>
            <person name="Kougias P.G."/>
            <person name="Basile A."/>
            <person name="Luo G."/>
            <person name="Schluter A."/>
            <person name="Konstantinidis K.T."/>
            <person name="Angelidaki I."/>
        </authorList>
    </citation>
    <scope>NUCLEOTIDE SEQUENCE [LARGE SCALE GENOMIC DNA]</scope>
    <source>
        <strain evidence="3">AS27yjCOA_65</strain>
    </source>
</reference>
<keyword evidence="1" id="KW-0732">Signal</keyword>
<comment type="caution">
    <text evidence="3">The sequence shown here is derived from an EMBL/GenBank/DDBJ whole genome shotgun (WGS) entry which is preliminary data.</text>
</comment>
<protein>
    <recommendedName>
        <fullName evidence="2">DUF7619 domain-containing protein</fullName>
    </recommendedName>
</protein>
<accession>A0A7X9FQL3</accession>
<feature type="chain" id="PRO_5031274916" description="DUF7619 domain-containing protein" evidence="1">
    <location>
        <begin position="27"/>
        <end position="323"/>
    </location>
</feature>
<sequence length="323" mass="35766">MERGRFYFYLSFLSIFVLCILSSAVAENSITSDPSGPNVKPGTRISYVINFENITGSVVPNLRIRADLDNNFERTSLSFGQSSPNDFAISFDEASRTITWKKDGINLAPNTSAFVTFSAILRDDAMDAYTLTEVAYVDDGSQASTFSEVNFKQLTIDASKPLSYPMIGTDILQSTSFPILFTAYDLGANSEVKSVALYYAEKAADGVGKPLTILKPEDFRLFSTWFGGERSFNFTGTPGYEYYFYTIATDNVGNVETKEQKSEASVYIEPICTIYDVSLVIKDLKASNKKLVRKTRSMLDLYAKSGAKAQALKIADIQLNSFI</sequence>
<dbReference type="EMBL" id="JAAZON010000098">
    <property type="protein sequence ID" value="NMC62004.1"/>
    <property type="molecule type" value="Genomic_DNA"/>
</dbReference>
<dbReference type="Proteomes" id="UP000524246">
    <property type="component" value="Unassembled WGS sequence"/>
</dbReference>